<dbReference type="OrthoDB" id="10182at2157"/>
<feature type="domain" description="Phosphatidic acid phosphatase type 2/haloperoxidase" evidence="2">
    <location>
        <begin position="58"/>
        <end position="166"/>
    </location>
</feature>
<feature type="transmembrane region" description="Helical" evidence="1">
    <location>
        <begin position="151"/>
        <end position="168"/>
    </location>
</feature>
<evidence type="ECO:0000313" key="4">
    <source>
        <dbReference type="Proteomes" id="UP000218615"/>
    </source>
</evidence>
<evidence type="ECO:0000256" key="1">
    <source>
        <dbReference type="SAM" id="Phobius"/>
    </source>
</evidence>
<keyword evidence="1" id="KW-0812">Transmembrane</keyword>
<dbReference type="PANTHER" id="PTHR14969">
    <property type="entry name" value="SPHINGOSINE-1-PHOSPHATE PHOSPHOHYDROLASE"/>
    <property type="match status" value="1"/>
</dbReference>
<dbReference type="InterPro" id="IPR036938">
    <property type="entry name" value="PAP2/HPO_sf"/>
</dbReference>
<keyword evidence="4" id="KW-1185">Reference proteome</keyword>
<name>A0A284VIR5_9EURY</name>
<reference evidence="4" key="1">
    <citation type="submission" date="2017-06" db="EMBL/GenBank/DDBJ databases">
        <authorList>
            <person name="Cremers G."/>
        </authorList>
    </citation>
    <scope>NUCLEOTIDE SEQUENCE [LARGE SCALE GENOMIC DNA]</scope>
</reference>
<keyword evidence="1" id="KW-1133">Transmembrane helix</keyword>
<dbReference type="EMBL" id="FZMP01000009">
    <property type="protein sequence ID" value="SNQ59077.1"/>
    <property type="molecule type" value="Genomic_DNA"/>
</dbReference>
<dbReference type="InterPro" id="IPR000326">
    <property type="entry name" value="PAP2/HPO"/>
</dbReference>
<dbReference type="Gene3D" id="1.20.144.10">
    <property type="entry name" value="Phosphatidic acid phosphatase type 2/haloperoxidase"/>
    <property type="match status" value="1"/>
</dbReference>
<feature type="transmembrane region" description="Helical" evidence="1">
    <location>
        <begin position="34"/>
        <end position="51"/>
    </location>
</feature>
<gene>
    <name evidence="3" type="ORF">MNV_1060015</name>
</gene>
<sequence length="180" mass="20773">MDFLIYLESVDRLTFLYINHDITNPVFDTVFPSLKLLTYVFWSLLTAYFWFRKERKLALLMAFGITAGVIFTYPLKIIFDRTRPYEQIESTRLLTPPESDLSFPSGHTELSFIAATIASRFRPEYGKYLCAFSFFVALSRIYVGVHFPTDVIGGMLIGILIGKIILLAQTKIKIFEKEEV</sequence>
<organism evidence="3 4">
    <name type="scientific">Candidatus Methanoperedens nitratireducens</name>
    <dbReference type="NCBI Taxonomy" id="1392998"/>
    <lineage>
        <taxon>Archaea</taxon>
        <taxon>Methanobacteriati</taxon>
        <taxon>Methanobacteriota</taxon>
        <taxon>Stenosarchaea group</taxon>
        <taxon>Methanomicrobia</taxon>
        <taxon>Methanosarcinales</taxon>
        <taxon>ANME-2 cluster</taxon>
        <taxon>Candidatus Methanoperedentaceae</taxon>
        <taxon>Candidatus Methanoperedens</taxon>
    </lineage>
</organism>
<keyword evidence="1" id="KW-0472">Membrane</keyword>
<feature type="transmembrane region" description="Helical" evidence="1">
    <location>
        <begin position="57"/>
        <end position="75"/>
    </location>
</feature>
<dbReference type="RefSeq" id="WP_096203486.1">
    <property type="nucleotide sequence ID" value="NZ_FZMP01000009.1"/>
</dbReference>
<evidence type="ECO:0000259" key="2">
    <source>
        <dbReference type="SMART" id="SM00014"/>
    </source>
</evidence>
<proteinExistence type="predicted"/>
<dbReference type="AlphaFoldDB" id="A0A284VIR5"/>
<dbReference type="SUPFAM" id="SSF48317">
    <property type="entry name" value="Acid phosphatase/Vanadium-dependent haloperoxidase"/>
    <property type="match status" value="1"/>
</dbReference>
<evidence type="ECO:0000313" key="3">
    <source>
        <dbReference type="EMBL" id="SNQ59077.1"/>
    </source>
</evidence>
<dbReference type="SMART" id="SM00014">
    <property type="entry name" value="acidPPc"/>
    <property type="match status" value="1"/>
</dbReference>
<dbReference type="Proteomes" id="UP000218615">
    <property type="component" value="Unassembled WGS sequence"/>
</dbReference>
<dbReference type="Pfam" id="PF01569">
    <property type="entry name" value="PAP2"/>
    <property type="match status" value="1"/>
</dbReference>
<dbReference type="PANTHER" id="PTHR14969:SF13">
    <property type="entry name" value="AT30094P"/>
    <property type="match status" value="1"/>
</dbReference>
<protein>
    <submittedName>
        <fullName evidence="3">Putative Phosphoesterase, PA-phosphatase related protein</fullName>
    </submittedName>
</protein>
<accession>A0A284VIR5</accession>